<evidence type="ECO:0000256" key="1">
    <source>
        <dbReference type="ARBA" id="ARBA00004906"/>
    </source>
</evidence>
<feature type="domain" description="NPH3" evidence="6">
    <location>
        <begin position="218"/>
        <end position="497"/>
    </location>
</feature>
<dbReference type="UniPathway" id="UPA00143"/>
<dbReference type="OrthoDB" id="624345at2759"/>
<evidence type="ECO:0000313" key="8">
    <source>
        <dbReference type="Proteomes" id="UP000244336"/>
    </source>
</evidence>
<evidence type="ECO:0000313" key="7">
    <source>
        <dbReference type="EMBL" id="PUZ42280.1"/>
    </source>
</evidence>
<dbReference type="PANTHER" id="PTHR32370">
    <property type="entry name" value="OS12G0117600 PROTEIN"/>
    <property type="match status" value="1"/>
</dbReference>
<proteinExistence type="inferred from homology"/>
<feature type="region of interest" description="Disordered" evidence="4">
    <location>
        <begin position="566"/>
        <end position="633"/>
    </location>
</feature>
<evidence type="ECO:0000256" key="2">
    <source>
        <dbReference type="ARBA" id="ARBA00022786"/>
    </source>
</evidence>
<dbReference type="STRING" id="1504633.A0A2T7CFZ9"/>
<dbReference type="Pfam" id="PF00651">
    <property type="entry name" value="BTB"/>
    <property type="match status" value="1"/>
</dbReference>
<comment type="similarity">
    <text evidence="3">Belongs to the NPH3 family.</text>
</comment>
<dbReference type="Gramene" id="PUZ42280">
    <property type="protein sequence ID" value="PUZ42280"/>
    <property type="gene ID" value="GQ55_9G571100"/>
</dbReference>
<feature type="region of interest" description="Disordered" evidence="4">
    <location>
        <begin position="500"/>
        <end position="542"/>
    </location>
</feature>
<reference evidence="7 8" key="1">
    <citation type="submission" date="2018-04" db="EMBL/GenBank/DDBJ databases">
        <title>WGS assembly of Panicum hallii var. hallii HAL2.</title>
        <authorList>
            <person name="Lovell J."/>
            <person name="Jenkins J."/>
            <person name="Lowry D."/>
            <person name="Mamidi S."/>
            <person name="Sreedasyam A."/>
            <person name="Weng X."/>
            <person name="Barry K."/>
            <person name="Bonette J."/>
            <person name="Campitelli B."/>
            <person name="Daum C."/>
            <person name="Gordon S."/>
            <person name="Gould B."/>
            <person name="Lipzen A."/>
            <person name="MacQueen A."/>
            <person name="Palacio-Mejia J."/>
            <person name="Plott C."/>
            <person name="Shakirov E."/>
            <person name="Shu S."/>
            <person name="Yoshinaga Y."/>
            <person name="Zane M."/>
            <person name="Rokhsar D."/>
            <person name="Grimwood J."/>
            <person name="Schmutz J."/>
            <person name="Juenger T."/>
        </authorList>
    </citation>
    <scope>NUCLEOTIDE SEQUENCE [LARGE SCALE GENOMIC DNA]</scope>
    <source>
        <strain evidence="8">cv. HAL2</strain>
    </source>
</reference>
<evidence type="ECO:0000259" key="6">
    <source>
        <dbReference type="PROSITE" id="PS51649"/>
    </source>
</evidence>
<dbReference type="AlphaFoldDB" id="A0A2T7CFZ9"/>
<evidence type="ECO:0000259" key="5">
    <source>
        <dbReference type="PROSITE" id="PS50097"/>
    </source>
</evidence>
<feature type="domain" description="BTB" evidence="5">
    <location>
        <begin position="48"/>
        <end position="116"/>
    </location>
</feature>
<sequence>MENPFDNPAMKRTSDWYPRPPPPLLLLPIRHAMCCAFDSVILSQEFPSDITIQVGDATFNLHKLRLASRCGYIRKLVSGINGFKVTHIDITGMPGGARAFELVTKFCYGENLEITEDNVAMLRCAAEHLEMTDESKGASLVGTTEAYLEAVALTSLAGAVTVLRKSEELIPVAEEVDLVNRSIDAIAHITCHDSQFTMPLGSTAGSYNGVKVWKAVDDWWADELTSLRIDTFQRVVIAMKARGFKGIALGTLIMLYAQKSLRRLNMHGRDKKKMDPRQEHEKRVVLETIVSLLPKEKNSTSVSFLSMLLRAALHLDTTLACRLDLEKRMAAQLGQAVLDDLLIPSYSPEASTTFDVDAVQRILAGYLEHEGEATRLDYSTDDDFISTASPLNDVGMVGKLMEAYLAEIASDMNLPIDKFTGLAEMIPERARFNEDGMYRAIDIYLKAHPHLSEAERRKVCKAMDCQRLSREACAHAAQNDRLPVQTVVQVLYHEQRRLREAPAHPPSGASSFSGESPAPSLPYKPEQSLMGRHARGGAAQDELSRLQRENEELKMEVMRLKMRLRDPSALPPAGGAPPPSGRPPPPKKPGGGGFMNNVSKKLGRLNPFLRHDAMDGGKVRTKPPKDRRHSIGW</sequence>
<organism evidence="7 8">
    <name type="scientific">Panicum hallii var. hallii</name>
    <dbReference type="NCBI Taxonomy" id="1504633"/>
    <lineage>
        <taxon>Eukaryota</taxon>
        <taxon>Viridiplantae</taxon>
        <taxon>Streptophyta</taxon>
        <taxon>Embryophyta</taxon>
        <taxon>Tracheophyta</taxon>
        <taxon>Spermatophyta</taxon>
        <taxon>Magnoliopsida</taxon>
        <taxon>Liliopsida</taxon>
        <taxon>Poales</taxon>
        <taxon>Poaceae</taxon>
        <taxon>PACMAD clade</taxon>
        <taxon>Panicoideae</taxon>
        <taxon>Panicodae</taxon>
        <taxon>Paniceae</taxon>
        <taxon>Panicinae</taxon>
        <taxon>Panicum</taxon>
        <taxon>Panicum sect. Panicum</taxon>
    </lineage>
</organism>
<dbReference type="GO" id="GO:0016567">
    <property type="term" value="P:protein ubiquitination"/>
    <property type="evidence" value="ECO:0007669"/>
    <property type="project" value="UniProtKB-UniPathway"/>
</dbReference>
<dbReference type="SUPFAM" id="SSF54695">
    <property type="entry name" value="POZ domain"/>
    <property type="match status" value="1"/>
</dbReference>
<feature type="compositionally biased region" description="Basic and acidic residues" evidence="4">
    <location>
        <begin position="609"/>
        <end position="618"/>
    </location>
</feature>
<dbReference type="PROSITE" id="PS50097">
    <property type="entry name" value="BTB"/>
    <property type="match status" value="1"/>
</dbReference>
<dbReference type="EMBL" id="CM009757">
    <property type="protein sequence ID" value="PUZ42280.1"/>
    <property type="molecule type" value="Genomic_DNA"/>
</dbReference>
<protein>
    <recommendedName>
        <fullName evidence="9">NPH3 domain-containing protein</fullName>
    </recommendedName>
</protein>
<gene>
    <name evidence="7" type="ORF">GQ55_9G571100</name>
</gene>
<dbReference type="InterPro" id="IPR000210">
    <property type="entry name" value="BTB/POZ_dom"/>
</dbReference>
<dbReference type="PROSITE" id="PS51649">
    <property type="entry name" value="NPH3"/>
    <property type="match status" value="1"/>
</dbReference>
<evidence type="ECO:0000256" key="4">
    <source>
        <dbReference type="SAM" id="MobiDB-lite"/>
    </source>
</evidence>
<evidence type="ECO:0008006" key="9">
    <source>
        <dbReference type="Google" id="ProtNLM"/>
    </source>
</evidence>
<dbReference type="InterPro" id="IPR011333">
    <property type="entry name" value="SKP1/BTB/POZ_sf"/>
</dbReference>
<dbReference type="SMART" id="SM00225">
    <property type="entry name" value="BTB"/>
    <property type="match status" value="1"/>
</dbReference>
<name>A0A2T7CFZ9_9POAL</name>
<keyword evidence="8" id="KW-1185">Reference proteome</keyword>
<accession>A0A2T7CFZ9</accession>
<dbReference type="Gene3D" id="3.30.710.10">
    <property type="entry name" value="Potassium Channel Kv1.1, Chain A"/>
    <property type="match status" value="1"/>
</dbReference>
<feature type="compositionally biased region" description="Pro residues" evidence="4">
    <location>
        <begin position="574"/>
        <end position="588"/>
    </location>
</feature>
<dbReference type="InterPro" id="IPR027356">
    <property type="entry name" value="NPH3_dom"/>
</dbReference>
<dbReference type="Proteomes" id="UP000244336">
    <property type="component" value="Chromosome 9"/>
</dbReference>
<dbReference type="InterPro" id="IPR043454">
    <property type="entry name" value="NPH3/RPT2-like"/>
</dbReference>
<comment type="pathway">
    <text evidence="1">Protein modification; protein ubiquitination.</text>
</comment>
<dbReference type="Pfam" id="PF03000">
    <property type="entry name" value="NPH3"/>
    <property type="match status" value="1"/>
</dbReference>
<keyword evidence="2" id="KW-0833">Ubl conjugation pathway</keyword>
<evidence type="ECO:0000256" key="3">
    <source>
        <dbReference type="PROSITE-ProRule" id="PRU00982"/>
    </source>
</evidence>
<feature type="compositionally biased region" description="Basic residues" evidence="4">
    <location>
        <begin position="619"/>
        <end position="633"/>
    </location>
</feature>